<reference evidence="1" key="2">
    <citation type="journal article" date="2015" name="Fish Shellfish Immunol.">
        <title>Early steps in the European eel (Anguilla anguilla)-Vibrio vulnificus interaction in the gills: Role of the RtxA13 toxin.</title>
        <authorList>
            <person name="Callol A."/>
            <person name="Pajuelo D."/>
            <person name="Ebbesson L."/>
            <person name="Teles M."/>
            <person name="MacKenzie S."/>
            <person name="Amaro C."/>
        </authorList>
    </citation>
    <scope>NUCLEOTIDE SEQUENCE</scope>
</reference>
<proteinExistence type="predicted"/>
<sequence length="72" mass="8503">MLLTKAKNSEWSRECIKHLKYGSSSQKFEAVMYNVNRANEISLVQQYNVCETAFKEIASHYYCQWKELSKMS</sequence>
<protein>
    <submittedName>
        <fullName evidence="1">Uncharacterized protein</fullName>
    </submittedName>
</protein>
<dbReference type="AlphaFoldDB" id="A0A0E9WVT4"/>
<accession>A0A0E9WVT4</accession>
<organism evidence="1">
    <name type="scientific">Anguilla anguilla</name>
    <name type="common">European freshwater eel</name>
    <name type="synonym">Muraena anguilla</name>
    <dbReference type="NCBI Taxonomy" id="7936"/>
    <lineage>
        <taxon>Eukaryota</taxon>
        <taxon>Metazoa</taxon>
        <taxon>Chordata</taxon>
        <taxon>Craniata</taxon>
        <taxon>Vertebrata</taxon>
        <taxon>Euteleostomi</taxon>
        <taxon>Actinopterygii</taxon>
        <taxon>Neopterygii</taxon>
        <taxon>Teleostei</taxon>
        <taxon>Anguilliformes</taxon>
        <taxon>Anguillidae</taxon>
        <taxon>Anguilla</taxon>
    </lineage>
</organism>
<dbReference type="EMBL" id="GBXM01014085">
    <property type="protein sequence ID" value="JAH94492.1"/>
    <property type="molecule type" value="Transcribed_RNA"/>
</dbReference>
<evidence type="ECO:0000313" key="1">
    <source>
        <dbReference type="EMBL" id="JAH94492.1"/>
    </source>
</evidence>
<name>A0A0E9WVT4_ANGAN</name>
<reference evidence="1" key="1">
    <citation type="submission" date="2014-11" db="EMBL/GenBank/DDBJ databases">
        <authorList>
            <person name="Amaro Gonzalez C."/>
        </authorList>
    </citation>
    <scope>NUCLEOTIDE SEQUENCE</scope>
</reference>